<organism evidence="2">
    <name type="scientific">Brassica napus</name>
    <name type="common">Rape</name>
    <dbReference type="NCBI Taxonomy" id="3708"/>
    <lineage>
        <taxon>Eukaryota</taxon>
        <taxon>Viridiplantae</taxon>
        <taxon>Streptophyta</taxon>
        <taxon>Embryophyta</taxon>
        <taxon>Tracheophyta</taxon>
        <taxon>Spermatophyta</taxon>
        <taxon>Magnoliopsida</taxon>
        <taxon>eudicotyledons</taxon>
        <taxon>Gunneridae</taxon>
        <taxon>Pentapetalae</taxon>
        <taxon>rosids</taxon>
        <taxon>malvids</taxon>
        <taxon>Brassicales</taxon>
        <taxon>Brassicaceae</taxon>
        <taxon>Brassiceae</taxon>
        <taxon>Brassica</taxon>
    </lineage>
</organism>
<accession>A0A816R9Z3</accession>
<proteinExistence type="predicted"/>
<evidence type="ECO:0000256" key="1">
    <source>
        <dbReference type="SAM" id="MobiDB-lite"/>
    </source>
</evidence>
<reference evidence="2" key="1">
    <citation type="submission" date="2021-01" db="EMBL/GenBank/DDBJ databases">
        <authorList>
            <consortium name="Genoscope - CEA"/>
            <person name="William W."/>
        </authorList>
    </citation>
    <scope>NUCLEOTIDE SEQUENCE</scope>
</reference>
<sequence>MMKVAFGGVDSVSQPPRQPDSSNEQTGTSNALAFPEYPKRCDRINALVVGPTLHPKGFCVLRDRRCWKTWKKTLKVDKRQISLMEEEVAKQWIIRH</sequence>
<evidence type="ECO:0000313" key="2">
    <source>
        <dbReference type="EMBL" id="CAF2071362.1"/>
    </source>
</evidence>
<name>A0A816R9Z3_BRANA</name>
<feature type="compositionally biased region" description="Polar residues" evidence="1">
    <location>
        <begin position="11"/>
        <end position="31"/>
    </location>
</feature>
<dbReference type="EMBL" id="HG994365">
    <property type="protein sequence ID" value="CAF2071362.1"/>
    <property type="molecule type" value="Genomic_DNA"/>
</dbReference>
<feature type="region of interest" description="Disordered" evidence="1">
    <location>
        <begin position="1"/>
        <end position="31"/>
    </location>
</feature>
<protein>
    <submittedName>
        <fullName evidence="2">(rape) hypothetical protein</fullName>
    </submittedName>
</protein>
<dbReference type="Proteomes" id="UP001295469">
    <property type="component" value="Chromosome C01"/>
</dbReference>
<gene>
    <name evidence="2" type="ORF">DARMORV10_C01P19490.1</name>
</gene>
<dbReference type="AlphaFoldDB" id="A0A816R9Z3"/>